<proteinExistence type="predicted"/>
<keyword evidence="3" id="KW-1185">Reference proteome</keyword>
<protein>
    <submittedName>
        <fullName evidence="2">Alpha/beta hydrolase-fold protein</fullName>
    </submittedName>
</protein>
<evidence type="ECO:0000313" key="3">
    <source>
        <dbReference type="Proteomes" id="UP001178662"/>
    </source>
</evidence>
<dbReference type="EMBL" id="CP119317">
    <property type="protein sequence ID" value="WEK53724.1"/>
    <property type="molecule type" value="Genomic_DNA"/>
</dbReference>
<dbReference type="GO" id="GO:0016787">
    <property type="term" value="F:hydrolase activity"/>
    <property type="evidence" value="ECO:0007669"/>
    <property type="project" value="UniProtKB-KW"/>
</dbReference>
<name>A0AA95JEY5_9BACL</name>
<gene>
    <name evidence="2" type="ORF">P0Y55_14225</name>
</gene>
<keyword evidence="1" id="KW-0732">Signal</keyword>
<dbReference type="Pfam" id="PF00756">
    <property type="entry name" value="Esterase"/>
    <property type="match status" value="1"/>
</dbReference>
<dbReference type="InterPro" id="IPR050583">
    <property type="entry name" value="Mycobacterial_A85_antigen"/>
</dbReference>
<organism evidence="2 3">
    <name type="scientific">Candidatus Cohnella colombiensis</name>
    <dbReference type="NCBI Taxonomy" id="3121368"/>
    <lineage>
        <taxon>Bacteria</taxon>
        <taxon>Bacillati</taxon>
        <taxon>Bacillota</taxon>
        <taxon>Bacilli</taxon>
        <taxon>Bacillales</taxon>
        <taxon>Paenibacillaceae</taxon>
        <taxon>Cohnella</taxon>
    </lineage>
</organism>
<keyword evidence="2" id="KW-0378">Hydrolase</keyword>
<dbReference type="Gene3D" id="3.40.50.1820">
    <property type="entry name" value="alpha/beta hydrolase"/>
    <property type="match status" value="1"/>
</dbReference>
<evidence type="ECO:0000256" key="1">
    <source>
        <dbReference type="SAM" id="SignalP"/>
    </source>
</evidence>
<sequence length="290" mass="32713">MKSFILLLVFLFACSIMGCSEFSSTAQTIASDGQTNAYVDKISMHSDSLDKDMKVQVYLPKGYSSSLRYPVLYLLHGQGGNEKSWNKDMDVATKTTKLIDDKKIKPLIIVMPDYDNSYGTNYADHTYTKSGRQYGRYEDYITKDLISYIDYHYSTIATREGRSIGGLSMGGFAALFLAFTHQDLFSKAGGHSPAMFLDSTESLDWLYKDEAMRKKTDPLYLADSLDLSKLDVYLDYGDRDMQHVIETTDQLYAKLKAVGVQVQLHSSSGGHDSHYWKANTESYLLFYAGL</sequence>
<dbReference type="GO" id="GO:0016747">
    <property type="term" value="F:acyltransferase activity, transferring groups other than amino-acyl groups"/>
    <property type="evidence" value="ECO:0007669"/>
    <property type="project" value="TreeGrafter"/>
</dbReference>
<feature type="signal peptide" evidence="1">
    <location>
        <begin position="1"/>
        <end position="18"/>
    </location>
</feature>
<dbReference type="PROSITE" id="PS51257">
    <property type="entry name" value="PROKAR_LIPOPROTEIN"/>
    <property type="match status" value="1"/>
</dbReference>
<reference evidence="2" key="1">
    <citation type="submission" date="2023-03" db="EMBL/GenBank/DDBJ databases">
        <title>Andean soil-derived lignocellulolytic bacterial consortium as a source of novel taxa and putative plastic-active enzymes.</title>
        <authorList>
            <person name="Diaz-Garcia L."/>
            <person name="Chuvochina M."/>
            <person name="Feuerriegel G."/>
            <person name="Bunk B."/>
            <person name="Sproer C."/>
            <person name="Streit W.R."/>
            <person name="Rodriguez L.M."/>
            <person name="Overmann J."/>
            <person name="Jimenez D.J."/>
        </authorList>
    </citation>
    <scope>NUCLEOTIDE SEQUENCE</scope>
    <source>
        <strain evidence="2">MAG 2441</strain>
    </source>
</reference>
<dbReference type="PANTHER" id="PTHR48098:SF1">
    <property type="entry name" value="DIACYLGLYCEROL ACYLTRANSFERASE_MYCOLYLTRANSFERASE AG85A"/>
    <property type="match status" value="1"/>
</dbReference>
<dbReference type="AlphaFoldDB" id="A0AA95JEY5"/>
<dbReference type="PANTHER" id="PTHR48098">
    <property type="entry name" value="ENTEROCHELIN ESTERASE-RELATED"/>
    <property type="match status" value="1"/>
</dbReference>
<accession>A0AA95JEY5</accession>
<dbReference type="InterPro" id="IPR029058">
    <property type="entry name" value="AB_hydrolase_fold"/>
</dbReference>
<dbReference type="SUPFAM" id="SSF53474">
    <property type="entry name" value="alpha/beta-Hydrolases"/>
    <property type="match status" value="1"/>
</dbReference>
<dbReference type="Proteomes" id="UP001178662">
    <property type="component" value="Chromosome"/>
</dbReference>
<dbReference type="InterPro" id="IPR000801">
    <property type="entry name" value="Esterase-like"/>
</dbReference>
<feature type="chain" id="PRO_5041647637" evidence="1">
    <location>
        <begin position="19"/>
        <end position="290"/>
    </location>
</feature>
<evidence type="ECO:0000313" key="2">
    <source>
        <dbReference type="EMBL" id="WEK53724.1"/>
    </source>
</evidence>